<dbReference type="Proteomes" id="UP000034854">
    <property type="component" value="Unassembled WGS sequence"/>
</dbReference>
<dbReference type="InterPro" id="IPR029060">
    <property type="entry name" value="PIN-like_dom_sf"/>
</dbReference>
<evidence type="ECO:0000259" key="1">
    <source>
        <dbReference type="SMART" id="SM00670"/>
    </source>
</evidence>
<organism evidence="2 3">
    <name type="scientific">Candidatus Curtissbacteria bacterium GW2011_GWA1_41_11</name>
    <dbReference type="NCBI Taxonomy" id="1618409"/>
    <lineage>
        <taxon>Bacteria</taxon>
        <taxon>Candidatus Curtissiibacteriota</taxon>
    </lineage>
</organism>
<reference evidence="2 3" key="1">
    <citation type="journal article" date="2015" name="Nature">
        <title>rRNA introns, odd ribosomes, and small enigmatic genomes across a large radiation of phyla.</title>
        <authorList>
            <person name="Brown C.T."/>
            <person name="Hug L.A."/>
            <person name="Thomas B.C."/>
            <person name="Sharon I."/>
            <person name="Castelle C.J."/>
            <person name="Singh A."/>
            <person name="Wilkins M.J."/>
            <person name="Williams K.H."/>
            <person name="Banfield J.F."/>
        </authorList>
    </citation>
    <scope>NUCLEOTIDE SEQUENCE [LARGE SCALE GENOMIC DNA]</scope>
</reference>
<name>A0A0G0UEH4_9BACT</name>
<dbReference type="Pfam" id="PF13470">
    <property type="entry name" value="PIN_3"/>
    <property type="match status" value="1"/>
</dbReference>
<proteinExistence type="predicted"/>
<dbReference type="InterPro" id="IPR002850">
    <property type="entry name" value="PIN_toxin-like"/>
</dbReference>
<gene>
    <name evidence="2" type="ORF">UU34_C0033G0005</name>
</gene>
<dbReference type="PANTHER" id="PTHR34610:SF3">
    <property type="entry name" value="SSL7007 PROTEIN"/>
    <property type="match status" value="1"/>
</dbReference>
<dbReference type="InterPro" id="IPR002716">
    <property type="entry name" value="PIN_dom"/>
</dbReference>
<evidence type="ECO:0000313" key="3">
    <source>
        <dbReference type="Proteomes" id="UP000034854"/>
    </source>
</evidence>
<evidence type="ECO:0000313" key="2">
    <source>
        <dbReference type="EMBL" id="KKR85786.1"/>
    </source>
</evidence>
<dbReference type="PANTHER" id="PTHR34610">
    <property type="entry name" value="SSL7007 PROTEIN"/>
    <property type="match status" value="1"/>
</dbReference>
<dbReference type="EMBL" id="LCAG01000033">
    <property type="protein sequence ID" value="KKR85786.1"/>
    <property type="molecule type" value="Genomic_DNA"/>
</dbReference>
<dbReference type="NCBIfam" id="TIGR00305">
    <property type="entry name" value="putative toxin-antitoxin system toxin component, PIN family"/>
    <property type="match status" value="1"/>
</dbReference>
<dbReference type="SUPFAM" id="SSF88723">
    <property type="entry name" value="PIN domain-like"/>
    <property type="match status" value="1"/>
</dbReference>
<dbReference type="Gene3D" id="3.40.50.1010">
    <property type="entry name" value="5'-nuclease"/>
    <property type="match status" value="1"/>
</dbReference>
<dbReference type="SMART" id="SM00670">
    <property type="entry name" value="PINc"/>
    <property type="match status" value="1"/>
</dbReference>
<accession>A0A0G0UEH4</accession>
<feature type="domain" description="PIN" evidence="1">
    <location>
        <begin position="3"/>
        <end position="114"/>
    </location>
</feature>
<protein>
    <recommendedName>
        <fullName evidence="1">PIN domain-containing protein</fullName>
    </recommendedName>
</protein>
<dbReference type="AlphaFoldDB" id="A0A0G0UEH4"/>
<comment type="caution">
    <text evidence="2">The sequence shown here is derived from an EMBL/GenBank/DDBJ whole genome shotgun (WGS) entry which is preliminary data.</text>
</comment>
<sequence length="139" mass="15806">MKSKVVFDTNIYISAVIFGGNPRSCLELARKGEVELFTSSAIILEISKKLKNKFKWKDEEVFEVIEGLSKFIKKVTPQEKLSVIKTDPTDNKILECAKEAKTDFIVSGDVKHLLSLKNFGKIKIVSTKQFLDIFYKKAE</sequence>